<proteinExistence type="predicted"/>
<comment type="caution">
    <text evidence="1">The sequence shown here is derived from an EMBL/GenBank/DDBJ whole genome shotgun (WGS) entry which is preliminary data.</text>
</comment>
<reference evidence="1" key="1">
    <citation type="journal article" date="2007" name="Int. J. Syst. Evol. Microbiol.">
        <title>Luteimonas composti sp. nov., a moderately thermophilic bacterium isolated from food waste.</title>
        <authorList>
            <person name="Young C.C."/>
            <person name="Kampfer P."/>
            <person name="Chen W.M."/>
            <person name="Yen W.S."/>
            <person name="Arun A.B."/>
            <person name="Lai W.A."/>
            <person name="Shen F.T."/>
            <person name="Rekha P.D."/>
            <person name="Lin K.Y."/>
            <person name="Chou J.H."/>
        </authorList>
    </citation>
    <scope>NUCLEOTIDE SEQUENCE</scope>
    <source>
        <strain evidence="1">CC-YY355</strain>
    </source>
</reference>
<accession>A0ABT6MV12</accession>
<dbReference type="Gene3D" id="2.60.120.10">
    <property type="entry name" value="Jelly Rolls"/>
    <property type="match status" value="1"/>
</dbReference>
<dbReference type="Pfam" id="PF05962">
    <property type="entry name" value="HutD"/>
    <property type="match status" value="1"/>
</dbReference>
<sequence length="195" mass="21660">MTPCLRLLPAHEYRRLRWKNQLGWTREIHAEPRADAWRWRISIAELDGDAGFSTFPGVQRELVLLRGEGLRLRFDDGESVVLLPPHQRLRFDGARDVSGEPRGHCEVFNLMWRRDVATAQLWHRPLAGAMLSFVDPGSTWVVHVLGGHAHVDGGNAAASLGQGDTALLGSDGARSRYVIEGGGEVLLVRIDEVAD</sequence>
<dbReference type="PANTHER" id="PTHR37943">
    <property type="entry name" value="PROTEIN VES"/>
    <property type="match status" value="1"/>
</dbReference>
<dbReference type="InterPro" id="IPR011051">
    <property type="entry name" value="RmlC_Cupin_sf"/>
</dbReference>
<dbReference type="InterPro" id="IPR014710">
    <property type="entry name" value="RmlC-like_jellyroll"/>
</dbReference>
<dbReference type="Proteomes" id="UP001160550">
    <property type="component" value="Unassembled WGS sequence"/>
</dbReference>
<gene>
    <name evidence="1" type="ORF">QF205_13575</name>
</gene>
<name>A0ABT6MV12_9GAMM</name>
<dbReference type="RefSeq" id="WP_280943296.1">
    <property type="nucleotide sequence ID" value="NZ_JARYGX010000023.1"/>
</dbReference>
<dbReference type="SUPFAM" id="SSF51182">
    <property type="entry name" value="RmlC-like cupins"/>
    <property type="match status" value="1"/>
</dbReference>
<evidence type="ECO:0000313" key="2">
    <source>
        <dbReference type="Proteomes" id="UP001160550"/>
    </source>
</evidence>
<dbReference type="InterPro" id="IPR010282">
    <property type="entry name" value="Uncharacterised_HutD/Ves"/>
</dbReference>
<dbReference type="CDD" id="cd20293">
    <property type="entry name" value="cupin_HutD_N"/>
    <property type="match status" value="1"/>
</dbReference>
<reference evidence="1" key="2">
    <citation type="submission" date="2023-04" db="EMBL/GenBank/DDBJ databases">
        <authorList>
            <person name="Sun J.-Q."/>
        </authorList>
    </citation>
    <scope>NUCLEOTIDE SEQUENCE</scope>
    <source>
        <strain evidence="1">CC-YY355</strain>
    </source>
</reference>
<dbReference type="EMBL" id="JARYGX010000023">
    <property type="protein sequence ID" value="MDH7454091.1"/>
    <property type="molecule type" value="Genomic_DNA"/>
</dbReference>
<evidence type="ECO:0000313" key="1">
    <source>
        <dbReference type="EMBL" id="MDH7454091.1"/>
    </source>
</evidence>
<organism evidence="1 2">
    <name type="scientific">Luteimonas composti</name>
    <dbReference type="NCBI Taxonomy" id="398257"/>
    <lineage>
        <taxon>Bacteria</taxon>
        <taxon>Pseudomonadati</taxon>
        <taxon>Pseudomonadota</taxon>
        <taxon>Gammaproteobacteria</taxon>
        <taxon>Lysobacterales</taxon>
        <taxon>Lysobacteraceae</taxon>
        <taxon>Luteimonas</taxon>
    </lineage>
</organism>
<dbReference type="PANTHER" id="PTHR37943:SF1">
    <property type="entry name" value="PROTEIN VES"/>
    <property type="match status" value="1"/>
</dbReference>
<keyword evidence="2" id="KW-1185">Reference proteome</keyword>
<protein>
    <submittedName>
        <fullName evidence="1">HutD family protein</fullName>
    </submittedName>
</protein>